<dbReference type="Pfam" id="PF02803">
    <property type="entry name" value="Thiolase_C"/>
    <property type="match status" value="1"/>
</dbReference>
<evidence type="ECO:0000256" key="4">
    <source>
        <dbReference type="ARBA" id="ARBA00023315"/>
    </source>
</evidence>
<keyword evidence="3 6" id="KW-0808">Transferase</keyword>
<evidence type="ECO:0000259" key="8">
    <source>
        <dbReference type="Pfam" id="PF02803"/>
    </source>
</evidence>
<reference evidence="9 10" key="1">
    <citation type="submission" date="2021-03" db="EMBL/GenBank/DDBJ databases">
        <title>Sequencing the genomes of 1000 actinobacteria strains.</title>
        <authorList>
            <person name="Klenk H.-P."/>
        </authorList>
    </citation>
    <scope>NUCLEOTIDE SEQUENCE [LARGE SCALE GENOMIC DNA]</scope>
    <source>
        <strain evidence="9 10">DSM 45516</strain>
    </source>
</reference>
<dbReference type="InterPro" id="IPR002155">
    <property type="entry name" value="Thiolase"/>
</dbReference>
<dbReference type="PANTHER" id="PTHR18919:SF107">
    <property type="entry name" value="ACETYL-COA ACETYLTRANSFERASE, CYTOSOLIC"/>
    <property type="match status" value="1"/>
</dbReference>
<dbReference type="Gene3D" id="3.40.47.10">
    <property type="match status" value="1"/>
</dbReference>
<name>A0ABS4QIR1_9NOCA</name>
<dbReference type="PANTHER" id="PTHR18919">
    <property type="entry name" value="ACETYL-COA C-ACYLTRANSFERASE"/>
    <property type="match status" value="1"/>
</dbReference>
<evidence type="ECO:0000256" key="2">
    <source>
        <dbReference type="ARBA" id="ARBA00012705"/>
    </source>
</evidence>
<gene>
    <name evidence="9" type="ORF">BJ987_004446</name>
</gene>
<evidence type="ECO:0000256" key="3">
    <source>
        <dbReference type="ARBA" id="ARBA00022679"/>
    </source>
</evidence>
<evidence type="ECO:0000313" key="9">
    <source>
        <dbReference type="EMBL" id="MBP2191545.1"/>
    </source>
</evidence>
<keyword evidence="10" id="KW-1185">Reference proteome</keyword>
<comment type="similarity">
    <text evidence="1 6">Belongs to the thiolase-like superfamily. Thiolase family.</text>
</comment>
<accession>A0ABS4QIR1</accession>
<dbReference type="InterPro" id="IPR020616">
    <property type="entry name" value="Thiolase_N"/>
</dbReference>
<feature type="domain" description="Thiolase N-terminal" evidence="7">
    <location>
        <begin position="2"/>
        <end position="80"/>
    </location>
</feature>
<dbReference type="CDD" id="cd00751">
    <property type="entry name" value="thiolase"/>
    <property type="match status" value="1"/>
</dbReference>
<evidence type="ECO:0000256" key="5">
    <source>
        <dbReference type="ARBA" id="ARBA00040529"/>
    </source>
</evidence>
<dbReference type="GO" id="GO:0003985">
    <property type="term" value="F:acetyl-CoA C-acetyltransferase activity"/>
    <property type="evidence" value="ECO:0007669"/>
    <property type="project" value="UniProtKB-EC"/>
</dbReference>
<keyword evidence="4 6" id="KW-0012">Acyltransferase</keyword>
<proteinExistence type="inferred from homology"/>
<dbReference type="Pfam" id="PF00108">
    <property type="entry name" value="Thiolase_N"/>
    <property type="match status" value="2"/>
</dbReference>
<evidence type="ECO:0000256" key="1">
    <source>
        <dbReference type="ARBA" id="ARBA00010982"/>
    </source>
</evidence>
<dbReference type="InterPro" id="IPR016039">
    <property type="entry name" value="Thiolase-like"/>
</dbReference>
<dbReference type="InterPro" id="IPR020617">
    <property type="entry name" value="Thiolase_C"/>
</dbReference>
<evidence type="ECO:0000259" key="7">
    <source>
        <dbReference type="Pfam" id="PF00108"/>
    </source>
</evidence>
<dbReference type="NCBIfam" id="TIGR01930">
    <property type="entry name" value="AcCoA-C-Actrans"/>
    <property type="match status" value="1"/>
</dbReference>
<dbReference type="SUPFAM" id="SSF53901">
    <property type="entry name" value="Thiolase-like"/>
    <property type="match status" value="2"/>
</dbReference>
<feature type="domain" description="Thiolase N-terminal" evidence="7">
    <location>
        <begin position="93"/>
        <end position="193"/>
    </location>
</feature>
<dbReference type="EC" id="2.3.1.9" evidence="2"/>
<protein>
    <recommendedName>
        <fullName evidence="5">Probable acetyl-CoA acetyltransferase</fullName>
        <ecNumber evidence="2">2.3.1.9</ecNumber>
    </recommendedName>
</protein>
<feature type="domain" description="Thiolase C-terminal" evidence="8">
    <location>
        <begin position="203"/>
        <end position="322"/>
    </location>
</feature>
<sequence length="323" mass="33424">MQHVVLGQVMQSDIAFGPARVTALDAGIPSHVPATTVQRACISGFTAITVADQMIRDGVCDVVLAIGQESLSQVKDAADNTIFNVIADLAEQTDRFNEKAGIDRAAQDDYTVSSHERSRTAQSAGRLREEIVSVELATIGAPSSVIDDDEGIDPTAAEWIGRMNPVRGPGGTMTYATIAPAADGACALVLMRKDLATAEKIDWLAEIGAHTATAGPQHEPHTQPAAALGRVLDHAGLRHTDLAWIEINEAMASIPIHTIRALGLNPAVVNAEGGALALGHPAGMSGARIVLHLAYALRRRGGGIGAAAIAGDGGQGAALILNA</sequence>
<evidence type="ECO:0000256" key="6">
    <source>
        <dbReference type="RuleBase" id="RU003557"/>
    </source>
</evidence>
<dbReference type="InterPro" id="IPR020613">
    <property type="entry name" value="Thiolase_CS"/>
</dbReference>
<dbReference type="EMBL" id="JAGGMR010000001">
    <property type="protein sequence ID" value="MBP2191545.1"/>
    <property type="molecule type" value="Genomic_DNA"/>
</dbReference>
<dbReference type="PROSITE" id="PS00737">
    <property type="entry name" value="THIOLASE_2"/>
    <property type="match status" value="1"/>
</dbReference>
<evidence type="ECO:0000313" key="10">
    <source>
        <dbReference type="Proteomes" id="UP001519325"/>
    </source>
</evidence>
<comment type="caution">
    <text evidence="9">The sequence shown here is derived from an EMBL/GenBank/DDBJ whole genome shotgun (WGS) entry which is preliminary data.</text>
</comment>
<organism evidence="9 10">
    <name type="scientific">Nocardia goodfellowii</name>
    <dbReference type="NCBI Taxonomy" id="882446"/>
    <lineage>
        <taxon>Bacteria</taxon>
        <taxon>Bacillati</taxon>
        <taxon>Actinomycetota</taxon>
        <taxon>Actinomycetes</taxon>
        <taxon>Mycobacteriales</taxon>
        <taxon>Nocardiaceae</taxon>
        <taxon>Nocardia</taxon>
    </lineage>
</organism>
<dbReference type="Proteomes" id="UP001519325">
    <property type="component" value="Unassembled WGS sequence"/>
</dbReference>